<dbReference type="InterPro" id="IPR008984">
    <property type="entry name" value="SMAD_FHA_dom_sf"/>
</dbReference>
<name>A0A6J7NNP5_9ZZZZ</name>
<accession>A0A6J7NNP5</accession>
<dbReference type="Gene3D" id="3.30.2320.60">
    <property type="entry name" value="FhaA, phosphopeptide-binding domain (DUF3662)"/>
    <property type="match status" value="1"/>
</dbReference>
<proteinExistence type="predicted"/>
<dbReference type="Gene3D" id="2.60.200.20">
    <property type="match status" value="1"/>
</dbReference>
<dbReference type="InterPro" id="IPR000253">
    <property type="entry name" value="FHA_dom"/>
</dbReference>
<protein>
    <submittedName>
        <fullName evidence="3">Unannotated protein</fullName>
    </submittedName>
</protein>
<evidence type="ECO:0000259" key="1">
    <source>
        <dbReference type="PROSITE" id="PS50006"/>
    </source>
</evidence>
<dbReference type="PROSITE" id="PS50006">
    <property type="entry name" value="FHA_DOMAIN"/>
    <property type="match status" value="1"/>
</dbReference>
<dbReference type="PANTHER" id="PTHR23308">
    <property type="entry name" value="NUCLEAR INHIBITOR OF PROTEIN PHOSPHATASE-1"/>
    <property type="match status" value="1"/>
</dbReference>
<dbReference type="CDD" id="cd00060">
    <property type="entry name" value="FHA"/>
    <property type="match status" value="1"/>
</dbReference>
<reference evidence="3" key="1">
    <citation type="submission" date="2020-05" db="EMBL/GenBank/DDBJ databases">
        <authorList>
            <person name="Chiriac C."/>
            <person name="Salcher M."/>
            <person name="Ghai R."/>
            <person name="Kavagutti S V."/>
        </authorList>
    </citation>
    <scope>NUCLEOTIDE SEQUENCE</scope>
</reference>
<dbReference type="AlphaFoldDB" id="A0A6J7NNP5"/>
<dbReference type="InterPro" id="IPR042287">
    <property type="entry name" value="FhaA_N_sf"/>
</dbReference>
<dbReference type="EMBL" id="CAFBNF010000035">
    <property type="protein sequence ID" value="CAB4935464.1"/>
    <property type="molecule type" value="Genomic_DNA"/>
</dbReference>
<evidence type="ECO:0000313" key="3">
    <source>
        <dbReference type="EMBL" id="CAB4992342.1"/>
    </source>
</evidence>
<evidence type="ECO:0000313" key="2">
    <source>
        <dbReference type="EMBL" id="CAB4935464.1"/>
    </source>
</evidence>
<dbReference type="EMBL" id="CAFBOZ010000009">
    <property type="protein sequence ID" value="CAB4992342.1"/>
    <property type="molecule type" value="Genomic_DNA"/>
</dbReference>
<dbReference type="InterPro" id="IPR022128">
    <property type="entry name" value="FhaA_N"/>
</dbReference>
<dbReference type="Pfam" id="PF12401">
    <property type="entry name" value="FhaA_N"/>
    <property type="match status" value="1"/>
</dbReference>
<organism evidence="3">
    <name type="scientific">freshwater metagenome</name>
    <dbReference type="NCBI Taxonomy" id="449393"/>
    <lineage>
        <taxon>unclassified sequences</taxon>
        <taxon>metagenomes</taxon>
        <taxon>ecological metagenomes</taxon>
    </lineage>
</organism>
<dbReference type="SMART" id="SM00240">
    <property type="entry name" value="FHA"/>
    <property type="match status" value="1"/>
</dbReference>
<dbReference type="InterPro" id="IPR050923">
    <property type="entry name" value="Cell_Proc_Reg/RNA_Proc"/>
</dbReference>
<dbReference type="SUPFAM" id="SSF49879">
    <property type="entry name" value="SMAD/FHA domain"/>
    <property type="match status" value="1"/>
</dbReference>
<feature type="domain" description="FHA" evidence="1">
    <location>
        <begin position="179"/>
        <end position="227"/>
    </location>
</feature>
<dbReference type="Pfam" id="PF00498">
    <property type="entry name" value="FHA"/>
    <property type="match status" value="1"/>
</dbReference>
<sequence>MGLLDSFEHRLEQLVNGTFARAFKAEVQPVEIAAALQRELDDRAAVVSKGRTVVPNVFTIDLSAHDSERLMAYRVPMTTELTELVRTHADMQRYSLVGDVEISFESDPELETGIFRVRSEAKAAVIAVSERSGATPIAARAQSAGPSHTSPSTWSKPVIAAPARLVIRGTAYPLTQTSTVIGRGTDVDIRIDDPGVSRRHAEVVLDPMPMVRDLGSTNGILLNGQQVGESTLVDGAVIQVGSTELVFRSG</sequence>
<gene>
    <name evidence="2" type="ORF">UFOPK3773_00505</name>
    <name evidence="3" type="ORF">UFOPK3992_00122</name>
</gene>